<reference evidence="16" key="2">
    <citation type="submission" date="2025-08" db="UniProtKB">
        <authorList>
            <consortium name="Ensembl"/>
        </authorList>
    </citation>
    <scope>IDENTIFICATION</scope>
</reference>
<evidence type="ECO:0000256" key="2">
    <source>
        <dbReference type="ARBA" id="ARBA00004498"/>
    </source>
</evidence>
<keyword evidence="6 14" id="KW-0732">Signal</keyword>
<keyword evidence="4" id="KW-0272">Extracellular matrix</keyword>
<evidence type="ECO:0000256" key="7">
    <source>
        <dbReference type="ARBA" id="ARBA00022989"/>
    </source>
</evidence>
<dbReference type="InterPro" id="IPR042235">
    <property type="entry name" value="ZP-C_dom"/>
</dbReference>
<dbReference type="Pfam" id="PF00100">
    <property type="entry name" value="Zona_pellucida"/>
    <property type="match status" value="1"/>
</dbReference>
<reference evidence="16 17" key="1">
    <citation type="submission" date="2020-06" db="EMBL/GenBank/DDBJ databases">
        <authorList>
            <consortium name="Wellcome Sanger Institute Data Sharing"/>
        </authorList>
    </citation>
    <scope>NUCLEOTIDE SEQUENCE [LARGE SCALE GENOMIC DNA]</scope>
</reference>
<evidence type="ECO:0000256" key="14">
    <source>
        <dbReference type="SAM" id="SignalP"/>
    </source>
</evidence>
<keyword evidence="7" id="KW-1133">Transmembrane helix</keyword>
<dbReference type="PANTHER" id="PTHR14002">
    <property type="entry name" value="ENDOGLIN/TGF-BETA RECEPTOR TYPE III"/>
    <property type="match status" value="1"/>
</dbReference>
<dbReference type="SMART" id="SM00241">
    <property type="entry name" value="ZP"/>
    <property type="match status" value="1"/>
</dbReference>
<evidence type="ECO:0000256" key="3">
    <source>
        <dbReference type="ARBA" id="ARBA00022525"/>
    </source>
</evidence>
<dbReference type="PROSITE" id="PS51034">
    <property type="entry name" value="ZP_2"/>
    <property type="match status" value="1"/>
</dbReference>
<proteinExistence type="predicted"/>
<comment type="subcellular location">
    <subcellularLocation>
        <location evidence="1">Cytoplasmic vesicle membrane</location>
        <topology evidence="1">Single-pass type I membrane protein</topology>
    </subcellularLocation>
    <subcellularLocation>
        <location evidence="2">Secreted</location>
        <location evidence="2">Extracellular space</location>
        <location evidence="2">Extracellular matrix</location>
    </subcellularLocation>
</comment>
<sequence length="339" mass="37672">MDWLCLIIFLISRTSVGGSHFNDYNCDPSFHSRLPGERDVSVYCGVQSITLKINVCPVLYAGYMGTDLALNGRHDEPHCRGFLSNNTFPAAVLFSISLSSLEACGSSLVVSTVKGINAYGNSSLVQIGNISGYIDTPDPTTIITYLPSLLYKFSCSYPLEYLINASQLVTSSAAVSVKDSNGTFISTLRLELYNDSSFSHQLSLPPSGLGLKTRVFAAVTASNLDSRWNVYMEYCYTTPSGNPNDEIRYDLFLGCQKDPQTTVFENGKSQMSRFSFEVFRFVKHKMEKKSTIFLHCITKLCRTDDCAILTPVRSVFHYSYFHAANHINLSLDTVLRTLT</sequence>
<evidence type="ECO:0000256" key="8">
    <source>
        <dbReference type="ARBA" id="ARBA00023136"/>
    </source>
</evidence>
<dbReference type="AlphaFoldDB" id="A0AAY4AFD1"/>
<dbReference type="PANTHER" id="PTHR14002:SF24">
    <property type="entry name" value="ZONA PELLUCIDA-LIKE DOMAIN-CONTAINING PROTEIN 1"/>
    <property type="match status" value="1"/>
</dbReference>
<dbReference type="Proteomes" id="UP000694580">
    <property type="component" value="Chromosome 2"/>
</dbReference>
<evidence type="ECO:0000313" key="17">
    <source>
        <dbReference type="Proteomes" id="UP000694580"/>
    </source>
</evidence>
<protein>
    <recommendedName>
        <fullName evidence="12">Zona pellucida-like domain-containing protein 1</fullName>
    </recommendedName>
    <alternativeName>
        <fullName evidence="13">Cupulin</fullName>
    </alternativeName>
</protein>
<evidence type="ECO:0000259" key="15">
    <source>
        <dbReference type="PROSITE" id="PS51034"/>
    </source>
</evidence>
<dbReference type="GeneTree" id="ENSGT00940000156527"/>
<feature type="signal peptide" evidence="14">
    <location>
        <begin position="1"/>
        <end position="18"/>
    </location>
</feature>
<gene>
    <name evidence="16" type="primary">LOC114770748</name>
</gene>
<keyword evidence="8" id="KW-0472">Membrane</keyword>
<organism evidence="16 17">
    <name type="scientific">Denticeps clupeoides</name>
    <name type="common">denticle herring</name>
    <dbReference type="NCBI Taxonomy" id="299321"/>
    <lineage>
        <taxon>Eukaryota</taxon>
        <taxon>Metazoa</taxon>
        <taxon>Chordata</taxon>
        <taxon>Craniata</taxon>
        <taxon>Vertebrata</taxon>
        <taxon>Euteleostomi</taxon>
        <taxon>Actinopterygii</taxon>
        <taxon>Neopterygii</taxon>
        <taxon>Teleostei</taxon>
        <taxon>Clupei</taxon>
        <taxon>Clupeiformes</taxon>
        <taxon>Denticipitoidei</taxon>
        <taxon>Denticipitidae</taxon>
        <taxon>Denticeps</taxon>
    </lineage>
</organism>
<feature type="chain" id="PRO_5044288891" description="Zona pellucida-like domain-containing protein 1" evidence="14">
    <location>
        <begin position="19"/>
        <end position="339"/>
    </location>
</feature>
<reference evidence="16" key="3">
    <citation type="submission" date="2025-09" db="UniProtKB">
        <authorList>
            <consortium name="Ensembl"/>
        </authorList>
    </citation>
    <scope>IDENTIFICATION</scope>
</reference>
<evidence type="ECO:0000313" key="16">
    <source>
        <dbReference type="Ensembl" id="ENSDCDP00010007693.1"/>
    </source>
</evidence>
<dbReference type="Pfam" id="PF23344">
    <property type="entry name" value="ZP-N"/>
    <property type="match status" value="1"/>
</dbReference>
<evidence type="ECO:0000256" key="10">
    <source>
        <dbReference type="ARBA" id="ARBA00023329"/>
    </source>
</evidence>
<feature type="domain" description="ZP" evidence="15">
    <location>
        <begin position="43"/>
        <end position="317"/>
    </location>
</feature>
<keyword evidence="10" id="KW-0968">Cytoplasmic vesicle</keyword>
<dbReference type="GO" id="GO:0030659">
    <property type="term" value="C:cytoplasmic vesicle membrane"/>
    <property type="evidence" value="ECO:0007669"/>
    <property type="project" value="UniProtKB-SubCell"/>
</dbReference>
<dbReference type="InterPro" id="IPR001507">
    <property type="entry name" value="ZP_dom"/>
</dbReference>
<name>A0AAY4AFD1_9TELE</name>
<keyword evidence="17" id="KW-1185">Reference proteome</keyword>
<evidence type="ECO:0000256" key="11">
    <source>
        <dbReference type="ARBA" id="ARBA00037652"/>
    </source>
</evidence>
<evidence type="ECO:0000256" key="1">
    <source>
        <dbReference type="ARBA" id="ARBA00004358"/>
    </source>
</evidence>
<evidence type="ECO:0000256" key="9">
    <source>
        <dbReference type="ARBA" id="ARBA00023157"/>
    </source>
</evidence>
<evidence type="ECO:0000256" key="13">
    <source>
        <dbReference type="ARBA" id="ARBA00043069"/>
    </source>
</evidence>
<comment type="function">
    <text evidence="11">Glycoprotein which is a component of the gelatinous extracellular matrix in the cupulae of the vestibular organ.</text>
</comment>
<keyword evidence="3" id="KW-0964">Secreted</keyword>
<dbReference type="Ensembl" id="ENSDCDT00010008077.1">
    <property type="protein sequence ID" value="ENSDCDP00010007693.1"/>
    <property type="gene ID" value="ENSDCDG00010003437.1"/>
</dbReference>
<evidence type="ECO:0000256" key="6">
    <source>
        <dbReference type="ARBA" id="ARBA00022729"/>
    </source>
</evidence>
<evidence type="ECO:0000256" key="12">
    <source>
        <dbReference type="ARBA" id="ARBA00040851"/>
    </source>
</evidence>
<evidence type="ECO:0000256" key="5">
    <source>
        <dbReference type="ARBA" id="ARBA00022692"/>
    </source>
</evidence>
<keyword evidence="5" id="KW-0812">Transmembrane</keyword>
<evidence type="ECO:0000256" key="4">
    <source>
        <dbReference type="ARBA" id="ARBA00022530"/>
    </source>
</evidence>
<dbReference type="Gene3D" id="2.60.40.4100">
    <property type="entry name" value="Zona pellucida, ZP-C domain"/>
    <property type="match status" value="1"/>
</dbReference>
<accession>A0AAY4AFD1</accession>
<dbReference type="InterPro" id="IPR055355">
    <property type="entry name" value="ZP-C"/>
</dbReference>
<dbReference type="InterPro" id="IPR055356">
    <property type="entry name" value="ZP-N"/>
</dbReference>
<keyword evidence="9" id="KW-1015">Disulfide bond</keyword>